<sequence length="51" mass="6377">EQVSEADQERRRCDRDRVRPDRRPDRRCRDCRHAEHRRPTGHDLQQRFEPP</sequence>
<name>A0A6J4SGF9_9SPHN</name>
<organism evidence="2">
    <name type="scientific">uncultured Sphingomonas sp</name>
    <dbReference type="NCBI Taxonomy" id="158754"/>
    <lineage>
        <taxon>Bacteria</taxon>
        <taxon>Pseudomonadati</taxon>
        <taxon>Pseudomonadota</taxon>
        <taxon>Alphaproteobacteria</taxon>
        <taxon>Sphingomonadales</taxon>
        <taxon>Sphingomonadaceae</taxon>
        <taxon>Sphingomonas</taxon>
        <taxon>environmental samples</taxon>
    </lineage>
</organism>
<protein>
    <submittedName>
        <fullName evidence="2">Flp pilus assembly protein, pilin Flp</fullName>
    </submittedName>
</protein>
<evidence type="ECO:0000256" key="1">
    <source>
        <dbReference type="SAM" id="MobiDB-lite"/>
    </source>
</evidence>
<accession>A0A6J4SGF9</accession>
<dbReference type="AlphaFoldDB" id="A0A6J4SGF9"/>
<proteinExistence type="predicted"/>
<feature type="non-terminal residue" evidence="2">
    <location>
        <position position="51"/>
    </location>
</feature>
<evidence type="ECO:0000313" key="2">
    <source>
        <dbReference type="EMBL" id="CAA9498748.1"/>
    </source>
</evidence>
<feature type="non-terminal residue" evidence="2">
    <location>
        <position position="1"/>
    </location>
</feature>
<gene>
    <name evidence="2" type="ORF">AVDCRST_MAG44-626</name>
</gene>
<feature type="region of interest" description="Disordered" evidence="1">
    <location>
        <begin position="1"/>
        <end position="27"/>
    </location>
</feature>
<dbReference type="EMBL" id="CADCVY010000048">
    <property type="protein sequence ID" value="CAA9498748.1"/>
    <property type="molecule type" value="Genomic_DNA"/>
</dbReference>
<reference evidence="2" key="1">
    <citation type="submission" date="2020-02" db="EMBL/GenBank/DDBJ databases">
        <authorList>
            <person name="Meier V. D."/>
        </authorList>
    </citation>
    <scope>NUCLEOTIDE SEQUENCE</scope>
    <source>
        <strain evidence="2">AVDCRST_MAG44</strain>
    </source>
</reference>
<feature type="compositionally biased region" description="Basic and acidic residues" evidence="1">
    <location>
        <begin position="7"/>
        <end position="27"/>
    </location>
</feature>